<reference evidence="1 2" key="1">
    <citation type="journal article" date="2010" name="Stand. Genomic Sci.">
        <title>Complete genome sequence of Haloterrigena turkmenica type strain (4k).</title>
        <authorList>
            <person name="Saunders E."/>
            <person name="Tindall B.J."/>
            <person name="Fahnrich R."/>
            <person name="Lapidus A."/>
            <person name="Copeland A."/>
            <person name="Del Rio T.G."/>
            <person name="Lucas S."/>
            <person name="Chen F."/>
            <person name="Tice H."/>
            <person name="Cheng J.F."/>
            <person name="Han C."/>
            <person name="Detter J.C."/>
            <person name="Bruce D."/>
            <person name="Goodwin L."/>
            <person name="Chain P."/>
            <person name="Pitluck S."/>
            <person name="Pati A."/>
            <person name="Ivanova N."/>
            <person name="Mavromatis K."/>
            <person name="Chen A."/>
            <person name="Palaniappan K."/>
            <person name="Land M."/>
            <person name="Hauser L."/>
            <person name="Chang Y.J."/>
            <person name="Jeffries C.D."/>
            <person name="Brettin T."/>
            <person name="Rohde M."/>
            <person name="Goker M."/>
            <person name="Bristow J."/>
            <person name="Eisen J.A."/>
            <person name="Markowitz V."/>
            <person name="Hugenholtz P."/>
            <person name="Klenk H.P."/>
            <person name="Kyrpides N.C."/>
        </authorList>
    </citation>
    <scope>NUCLEOTIDE SEQUENCE [LARGE SCALE GENOMIC DNA]</scope>
    <source>
        <strain evidence="2">ATCC 51198 / DSM 5511 / JCM 9101 / NCIMB 13204 / VKM B-1734 / 4k</strain>
    </source>
</reference>
<gene>
    <name evidence="1" type="ordered locus">Htur_4537</name>
</gene>
<name>D2S1U4_HALTV</name>
<geneLocation type="plasmid" evidence="1 2">
    <name>pHTUR02</name>
</geneLocation>
<dbReference type="EMBL" id="CP001862">
    <property type="protein sequence ID" value="ADB63341.1"/>
    <property type="molecule type" value="Genomic_DNA"/>
</dbReference>
<evidence type="ECO:0000313" key="2">
    <source>
        <dbReference type="Proteomes" id="UP000001903"/>
    </source>
</evidence>
<dbReference type="AlphaFoldDB" id="D2S1U4"/>
<keyword evidence="2" id="KW-1185">Reference proteome</keyword>
<organism evidence="1 2">
    <name type="scientific">Haloterrigena turkmenica (strain ATCC 51198 / DSM 5511 / JCM 9101 / NCIMB 13204 / VKM B-1734 / 4k)</name>
    <name type="common">Halococcus turkmenicus</name>
    <dbReference type="NCBI Taxonomy" id="543526"/>
    <lineage>
        <taxon>Archaea</taxon>
        <taxon>Methanobacteriati</taxon>
        <taxon>Methanobacteriota</taxon>
        <taxon>Stenosarchaea group</taxon>
        <taxon>Halobacteria</taxon>
        <taxon>Halobacteriales</taxon>
        <taxon>Natrialbaceae</taxon>
        <taxon>Haloterrigena</taxon>
    </lineage>
</organism>
<sequence>MYSDRFSEEIADECPENIDFYAVNCDADDTPEEPYPECEIAYGNRY</sequence>
<protein>
    <submittedName>
        <fullName evidence="1">Uncharacterized protein</fullName>
    </submittedName>
</protein>
<accession>D2S1U4</accession>
<evidence type="ECO:0000313" key="1">
    <source>
        <dbReference type="EMBL" id="ADB63341.1"/>
    </source>
</evidence>
<keyword evidence="1" id="KW-0614">Plasmid</keyword>
<dbReference type="HOGENOM" id="CLU_3178512_0_0_2"/>
<proteinExistence type="predicted"/>
<dbReference type="Proteomes" id="UP000001903">
    <property type="component" value="Plasmid pHTUR02"/>
</dbReference>
<dbReference type="KEGG" id="htu:Htur_4537"/>